<accession>A0A4Z2ET88</accession>
<evidence type="ECO:0000256" key="1">
    <source>
        <dbReference type="SAM" id="MobiDB-lite"/>
    </source>
</evidence>
<protein>
    <submittedName>
        <fullName evidence="2">Uncharacterized protein</fullName>
    </submittedName>
</protein>
<evidence type="ECO:0000313" key="3">
    <source>
        <dbReference type="Proteomes" id="UP000314294"/>
    </source>
</evidence>
<evidence type="ECO:0000313" key="2">
    <source>
        <dbReference type="EMBL" id="TNN31791.1"/>
    </source>
</evidence>
<organism evidence="2 3">
    <name type="scientific">Liparis tanakae</name>
    <name type="common">Tanaka's snailfish</name>
    <dbReference type="NCBI Taxonomy" id="230148"/>
    <lineage>
        <taxon>Eukaryota</taxon>
        <taxon>Metazoa</taxon>
        <taxon>Chordata</taxon>
        <taxon>Craniata</taxon>
        <taxon>Vertebrata</taxon>
        <taxon>Euteleostomi</taxon>
        <taxon>Actinopterygii</taxon>
        <taxon>Neopterygii</taxon>
        <taxon>Teleostei</taxon>
        <taxon>Neoteleostei</taxon>
        <taxon>Acanthomorphata</taxon>
        <taxon>Eupercaria</taxon>
        <taxon>Perciformes</taxon>
        <taxon>Cottioidei</taxon>
        <taxon>Cottales</taxon>
        <taxon>Liparidae</taxon>
        <taxon>Liparis</taxon>
    </lineage>
</organism>
<feature type="compositionally biased region" description="Basic and acidic residues" evidence="1">
    <location>
        <begin position="236"/>
        <end position="247"/>
    </location>
</feature>
<sequence length="254" mass="26527">MAWSSGELGAAVGRARGPCTAVTAPKVSVQPQAEVSVLPAHALVETSRTEVSQWIRGFKRGGGAKGSLLITMRLNPDEPPLERRSSCSGRRLTLELRLEVPGVGGEAPEHVTPGVLEEQQRGAAPRQAAQHPGEALPVELRGEHQPPGGAGAVRQLRGRHKVEGQRSSSEPPGGGAVCSWTSGHWGTCAVRNMSVGMSSRLLTAPQGVSSPQGGSRGGAGRPIRATPRPSATSISRYDHTADTRETHASTQDTS</sequence>
<feature type="compositionally biased region" description="Polar residues" evidence="1">
    <location>
        <begin position="203"/>
        <end position="213"/>
    </location>
</feature>
<dbReference type="AlphaFoldDB" id="A0A4Z2ET88"/>
<name>A0A4Z2ET88_9TELE</name>
<reference evidence="2 3" key="1">
    <citation type="submission" date="2019-03" db="EMBL/GenBank/DDBJ databases">
        <title>First draft genome of Liparis tanakae, snailfish: a comprehensive survey of snailfish specific genes.</title>
        <authorList>
            <person name="Kim W."/>
            <person name="Song I."/>
            <person name="Jeong J.-H."/>
            <person name="Kim D."/>
            <person name="Kim S."/>
            <person name="Ryu S."/>
            <person name="Song J.Y."/>
            <person name="Lee S.K."/>
        </authorList>
    </citation>
    <scope>NUCLEOTIDE SEQUENCE [LARGE SCALE GENOMIC DNA]</scope>
    <source>
        <tissue evidence="2">Muscle</tissue>
    </source>
</reference>
<gene>
    <name evidence="2" type="ORF">EYF80_058051</name>
</gene>
<proteinExistence type="predicted"/>
<feature type="region of interest" description="Disordered" evidence="1">
    <location>
        <begin position="203"/>
        <end position="254"/>
    </location>
</feature>
<dbReference type="EMBL" id="SRLO01003152">
    <property type="protein sequence ID" value="TNN31791.1"/>
    <property type="molecule type" value="Genomic_DNA"/>
</dbReference>
<feature type="region of interest" description="Disordered" evidence="1">
    <location>
        <begin position="139"/>
        <end position="178"/>
    </location>
</feature>
<dbReference type="Proteomes" id="UP000314294">
    <property type="component" value="Unassembled WGS sequence"/>
</dbReference>
<keyword evidence="3" id="KW-1185">Reference proteome</keyword>
<comment type="caution">
    <text evidence="2">The sequence shown here is derived from an EMBL/GenBank/DDBJ whole genome shotgun (WGS) entry which is preliminary data.</text>
</comment>